<keyword evidence="1 5" id="KW-0808">Transferase</keyword>
<sequence length="180" mass="20579">MKLILIGIQGSGKSTQGNMLSEQLKIPYLSSGHIFREMAKEKTTWGRYVKETLNAGFLIPDEKTVPIIEDYLSKSEYKSGYILDGFPRTTGQAEAFKNGVDHVIYLKVSDKEALWRLSGRIEEGVREDNTLQAIRKRIQIFHDITKPVLEYYRSKNRLVEVNGEQSIEEVNTAILARIKE</sequence>
<dbReference type="PATRIC" id="fig|1618436.3.peg.838"/>
<feature type="binding site" evidence="5">
    <location>
        <begin position="57"/>
        <end position="59"/>
    </location>
    <ligand>
        <name>AMP</name>
        <dbReference type="ChEBI" id="CHEBI:456215"/>
    </ligand>
</feature>
<feature type="binding site" evidence="5">
    <location>
        <position position="36"/>
    </location>
    <ligand>
        <name>AMP</name>
        <dbReference type="ChEBI" id="CHEBI:456215"/>
    </ligand>
</feature>
<evidence type="ECO:0000256" key="3">
    <source>
        <dbReference type="ARBA" id="ARBA00022741"/>
    </source>
</evidence>
<comment type="domain">
    <text evidence="5">Consists of three domains, a large central CORE domain and two small peripheral domains, NMPbind and LID, which undergo movements during catalysis. The LID domain closes over the site of phosphoryl transfer upon ATP binding. Assembling and dissambling the active center during each catalytic cycle provides an effective means to prevent ATP hydrolysis.</text>
</comment>
<dbReference type="InterPro" id="IPR000850">
    <property type="entry name" value="Adenylat/UMP-CMP_kin"/>
</dbReference>
<dbReference type="AlphaFoldDB" id="A0A0G1CFQ9"/>
<dbReference type="Gene3D" id="3.40.50.300">
    <property type="entry name" value="P-loop containing nucleotide triphosphate hydrolases"/>
    <property type="match status" value="1"/>
</dbReference>
<comment type="similarity">
    <text evidence="5 6">Belongs to the adenylate kinase family.</text>
</comment>
<dbReference type="UniPathway" id="UPA00588">
    <property type="reaction ID" value="UER00649"/>
</dbReference>
<keyword evidence="4 5" id="KW-0418">Kinase</keyword>
<dbReference type="STRING" id="1618436.UV59_C0016G0013"/>
<feature type="binding site" evidence="5">
    <location>
        <position position="120"/>
    </location>
    <ligand>
        <name>ATP</name>
        <dbReference type="ChEBI" id="CHEBI:30616"/>
    </ligand>
</feature>
<comment type="caution">
    <text evidence="8">The sequence shown here is derived from an EMBL/GenBank/DDBJ whole genome shotgun (WGS) entry which is preliminary data.</text>
</comment>
<dbReference type="Pfam" id="PF00406">
    <property type="entry name" value="ADK"/>
    <property type="match status" value="1"/>
</dbReference>
<evidence type="ECO:0000313" key="8">
    <source>
        <dbReference type="EMBL" id="KKS84625.1"/>
    </source>
</evidence>
<evidence type="ECO:0000256" key="1">
    <source>
        <dbReference type="ARBA" id="ARBA00022679"/>
    </source>
</evidence>
<dbReference type="SUPFAM" id="SSF52540">
    <property type="entry name" value="P-loop containing nucleoside triphosphate hydrolases"/>
    <property type="match status" value="1"/>
</dbReference>
<comment type="subunit">
    <text evidence="5 7">Monomer.</text>
</comment>
<accession>A0A0G1CFQ9</accession>
<keyword evidence="5" id="KW-0963">Cytoplasm</keyword>
<feature type="region of interest" description="NMP" evidence="5">
    <location>
        <begin position="30"/>
        <end position="59"/>
    </location>
</feature>
<dbReference type="InterPro" id="IPR033690">
    <property type="entry name" value="Adenylat_kinase_CS"/>
</dbReference>
<dbReference type="EMBL" id="LCFB01000016">
    <property type="protein sequence ID" value="KKS84625.1"/>
    <property type="molecule type" value="Genomic_DNA"/>
</dbReference>
<feature type="binding site" evidence="5">
    <location>
        <begin position="85"/>
        <end position="88"/>
    </location>
    <ligand>
        <name>AMP</name>
        <dbReference type="ChEBI" id="CHEBI:456215"/>
    </ligand>
</feature>
<evidence type="ECO:0000256" key="6">
    <source>
        <dbReference type="RuleBase" id="RU003330"/>
    </source>
</evidence>
<proteinExistence type="inferred from homology"/>
<name>A0A0G1CFQ9_9BACT</name>
<dbReference type="EC" id="2.7.4.3" evidence="5 7"/>
<feature type="binding site" evidence="5">
    <location>
        <position position="92"/>
    </location>
    <ligand>
        <name>AMP</name>
        <dbReference type="ChEBI" id="CHEBI:456215"/>
    </ligand>
</feature>
<evidence type="ECO:0000256" key="4">
    <source>
        <dbReference type="ARBA" id="ARBA00022777"/>
    </source>
</evidence>
<organism evidence="8 9">
    <name type="scientific">Candidatus Gottesmanbacteria bacterium GW2011_GWA1_43_11</name>
    <dbReference type="NCBI Taxonomy" id="1618436"/>
    <lineage>
        <taxon>Bacteria</taxon>
        <taxon>Candidatus Gottesmaniibacteriota</taxon>
    </lineage>
</organism>
<keyword evidence="2 5" id="KW-0545">Nucleotide biosynthesis</keyword>
<dbReference type="CDD" id="cd01428">
    <property type="entry name" value="ADK"/>
    <property type="match status" value="1"/>
</dbReference>
<comment type="pathway">
    <text evidence="5">Purine metabolism; AMP biosynthesis via salvage pathway; AMP from ADP: step 1/1.</text>
</comment>
<feature type="binding site" evidence="5">
    <location>
        <position position="137"/>
    </location>
    <ligand>
        <name>AMP</name>
        <dbReference type="ChEBI" id="CHEBI:456215"/>
    </ligand>
</feature>
<evidence type="ECO:0000256" key="7">
    <source>
        <dbReference type="RuleBase" id="RU003331"/>
    </source>
</evidence>
<evidence type="ECO:0000256" key="5">
    <source>
        <dbReference type="HAMAP-Rule" id="MF_00235"/>
    </source>
</evidence>
<comment type="caution">
    <text evidence="5">Lacks conserved residue(s) required for the propagation of feature annotation.</text>
</comment>
<reference evidence="8 9" key="1">
    <citation type="journal article" date="2015" name="Nature">
        <title>rRNA introns, odd ribosomes, and small enigmatic genomes across a large radiation of phyla.</title>
        <authorList>
            <person name="Brown C.T."/>
            <person name="Hug L.A."/>
            <person name="Thomas B.C."/>
            <person name="Sharon I."/>
            <person name="Castelle C.J."/>
            <person name="Singh A."/>
            <person name="Wilkins M.J."/>
            <person name="Williams K.H."/>
            <person name="Banfield J.F."/>
        </authorList>
    </citation>
    <scope>NUCLEOTIDE SEQUENCE [LARGE SCALE GENOMIC DNA]</scope>
</reference>
<comment type="function">
    <text evidence="5">Catalyzes the reversible transfer of the terminal phosphate group between ATP and AMP. Plays an important role in cellular energy homeostasis and in adenine nucleotide metabolism.</text>
</comment>
<dbReference type="PROSITE" id="PS00113">
    <property type="entry name" value="ADENYLATE_KINASE"/>
    <property type="match status" value="1"/>
</dbReference>
<protein>
    <recommendedName>
        <fullName evidence="5 7">Adenylate kinase</fullName>
        <shortName evidence="5">AK</shortName>
        <ecNumber evidence="5 7">2.7.4.3</ecNumber>
    </recommendedName>
    <alternativeName>
        <fullName evidence="5">ATP-AMP transphosphorylase</fullName>
    </alternativeName>
    <alternativeName>
        <fullName evidence="5">ATP:AMP phosphotransferase</fullName>
    </alternativeName>
    <alternativeName>
        <fullName evidence="5">Adenylate monophosphate kinase</fullName>
    </alternativeName>
</protein>
<dbReference type="PRINTS" id="PR00094">
    <property type="entry name" value="ADENYLTKNASE"/>
</dbReference>
<dbReference type="PANTHER" id="PTHR23359">
    <property type="entry name" value="NUCLEOTIDE KINASE"/>
    <property type="match status" value="1"/>
</dbReference>
<dbReference type="GO" id="GO:0004017">
    <property type="term" value="F:AMP kinase activity"/>
    <property type="evidence" value="ECO:0007669"/>
    <property type="project" value="UniProtKB-UniRule"/>
</dbReference>
<gene>
    <name evidence="5" type="primary">adk</name>
    <name evidence="8" type="ORF">UV59_C0016G0013</name>
</gene>
<dbReference type="HAMAP" id="MF_00235">
    <property type="entry name" value="Adenylate_kinase_Adk"/>
    <property type="match status" value="1"/>
</dbReference>
<keyword evidence="3 5" id="KW-0547">Nucleotide-binding</keyword>
<feature type="binding site" evidence="5">
    <location>
        <position position="165"/>
    </location>
    <ligand>
        <name>ATP</name>
        <dbReference type="ChEBI" id="CHEBI:30616"/>
    </ligand>
</feature>
<evidence type="ECO:0000313" key="9">
    <source>
        <dbReference type="Proteomes" id="UP000034543"/>
    </source>
</evidence>
<comment type="subcellular location">
    <subcellularLocation>
        <location evidence="5 7">Cytoplasm</location>
    </subcellularLocation>
</comment>
<dbReference type="Proteomes" id="UP000034543">
    <property type="component" value="Unassembled WGS sequence"/>
</dbReference>
<dbReference type="GO" id="GO:0044209">
    <property type="term" value="P:AMP salvage"/>
    <property type="evidence" value="ECO:0007669"/>
    <property type="project" value="UniProtKB-UniRule"/>
</dbReference>
<feature type="binding site" evidence="5">
    <location>
        <begin position="10"/>
        <end position="15"/>
    </location>
    <ligand>
        <name>ATP</name>
        <dbReference type="ChEBI" id="CHEBI:30616"/>
    </ligand>
</feature>
<keyword evidence="5 7" id="KW-0067">ATP-binding</keyword>
<evidence type="ECO:0000256" key="2">
    <source>
        <dbReference type="ARBA" id="ARBA00022727"/>
    </source>
</evidence>
<feature type="binding site" evidence="5">
    <location>
        <position position="126"/>
    </location>
    <ligand>
        <name>AMP</name>
        <dbReference type="ChEBI" id="CHEBI:456215"/>
    </ligand>
</feature>
<comment type="catalytic activity">
    <reaction evidence="5 7">
        <text>AMP + ATP = 2 ADP</text>
        <dbReference type="Rhea" id="RHEA:12973"/>
        <dbReference type="ChEBI" id="CHEBI:30616"/>
        <dbReference type="ChEBI" id="CHEBI:456215"/>
        <dbReference type="ChEBI" id="CHEBI:456216"/>
        <dbReference type="EC" id="2.7.4.3"/>
    </reaction>
</comment>
<feature type="binding site" evidence="5">
    <location>
        <position position="31"/>
    </location>
    <ligand>
        <name>AMP</name>
        <dbReference type="ChEBI" id="CHEBI:456215"/>
    </ligand>
</feature>
<dbReference type="GO" id="GO:0005524">
    <property type="term" value="F:ATP binding"/>
    <property type="evidence" value="ECO:0007669"/>
    <property type="project" value="UniProtKB-UniRule"/>
</dbReference>
<dbReference type="InterPro" id="IPR027417">
    <property type="entry name" value="P-loop_NTPase"/>
</dbReference>
<dbReference type="GO" id="GO:0005737">
    <property type="term" value="C:cytoplasm"/>
    <property type="evidence" value="ECO:0007669"/>
    <property type="project" value="UniProtKB-SubCell"/>
</dbReference>